<organism evidence="4 5">
    <name type="scientific">Rhizoctonia solani</name>
    <dbReference type="NCBI Taxonomy" id="456999"/>
    <lineage>
        <taxon>Eukaryota</taxon>
        <taxon>Fungi</taxon>
        <taxon>Dikarya</taxon>
        <taxon>Basidiomycota</taxon>
        <taxon>Agaricomycotina</taxon>
        <taxon>Agaricomycetes</taxon>
        <taxon>Cantharellales</taxon>
        <taxon>Ceratobasidiaceae</taxon>
        <taxon>Rhizoctonia</taxon>
    </lineage>
</organism>
<sequence>SVSYSPNGALIASGSDDNTIMVWDAYTGSKVLDPLVGHSDAITSVHFSPDSTGLVSGSNEKTIRIWNVQTGEMTFELPHGHEQDISSVAYSPDGTHILSVSWDMSVRIHDARSPEERAVLRPTTEFGDWVMNKDGWVVDDQSRLLVWVPWDLQRALIWPRTQVAVTPRGYVCVNFDKSRMGESWAQSYTL</sequence>
<evidence type="ECO:0000256" key="2">
    <source>
        <dbReference type="ARBA" id="ARBA00022737"/>
    </source>
</evidence>
<gene>
    <name evidence="4" type="ORF">RDB_LOCUS111498</name>
</gene>
<dbReference type="EMBL" id="CAJMWW010000114">
    <property type="protein sequence ID" value="CAE6445523.1"/>
    <property type="molecule type" value="Genomic_DNA"/>
</dbReference>
<reference evidence="4" key="1">
    <citation type="submission" date="2021-01" db="EMBL/GenBank/DDBJ databases">
        <authorList>
            <person name="Kaushik A."/>
        </authorList>
    </citation>
    <scope>NUCLEOTIDE SEQUENCE</scope>
    <source>
        <strain evidence="4">AG3-T5</strain>
    </source>
</reference>
<protein>
    <recommendedName>
        <fullName evidence="6">Vegetative incompatibility protein HET-E-1</fullName>
    </recommendedName>
</protein>
<dbReference type="Proteomes" id="UP000663841">
    <property type="component" value="Unassembled WGS sequence"/>
</dbReference>
<evidence type="ECO:0000256" key="1">
    <source>
        <dbReference type="ARBA" id="ARBA00022574"/>
    </source>
</evidence>
<dbReference type="InterPro" id="IPR020472">
    <property type="entry name" value="WD40_PAC1"/>
</dbReference>
<feature type="non-terminal residue" evidence="4">
    <location>
        <position position="1"/>
    </location>
</feature>
<dbReference type="AlphaFoldDB" id="A0A8H3B181"/>
<feature type="repeat" description="WD" evidence="3">
    <location>
        <begin position="1"/>
        <end position="33"/>
    </location>
</feature>
<dbReference type="SUPFAM" id="SSF50978">
    <property type="entry name" value="WD40 repeat-like"/>
    <property type="match status" value="1"/>
</dbReference>
<feature type="repeat" description="WD" evidence="3">
    <location>
        <begin position="35"/>
        <end position="76"/>
    </location>
</feature>
<dbReference type="PROSITE" id="PS50294">
    <property type="entry name" value="WD_REPEATS_REGION"/>
    <property type="match status" value="3"/>
</dbReference>
<evidence type="ECO:0000313" key="4">
    <source>
        <dbReference type="EMBL" id="CAE6445523.1"/>
    </source>
</evidence>
<dbReference type="PANTHER" id="PTHR19848:SF8">
    <property type="entry name" value="F-BOX AND WD REPEAT DOMAIN CONTAINING 7"/>
    <property type="match status" value="1"/>
</dbReference>
<dbReference type="PROSITE" id="PS50082">
    <property type="entry name" value="WD_REPEATS_2"/>
    <property type="match status" value="3"/>
</dbReference>
<evidence type="ECO:0000313" key="5">
    <source>
        <dbReference type="Proteomes" id="UP000663841"/>
    </source>
</evidence>
<keyword evidence="1 3" id="KW-0853">WD repeat</keyword>
<comment type="caution">
    <text evidence="4">The sequence shown here is derived from an EMBL/GenBank/DDBJ whole genome shotgun (WGS) entry which is preliminary data.</text>
</comment>
<name>A0A8H3B181_9AGAM</name>
<dbReference type="PANTHER" id="PTHR19848">
    <property type="entry name" value="WD40 REPEAT PROTEIN"/>
    <property type="match status" value="1"/>
</dbReference>
<dbReference type="SMART" id="SM00320">
    <property type="entry name" value="WD40"/>
    <property type="match status" value="3"/>
</dbReference>
<dbReference type="PRINTS" id="PR00320">
    <property type="entry name" value="GPROTEINBRPT"/>
</dbReference>
<dbReference type="Gene3D" id="2.130.10.10">
    <property type="entry name" value="YVTN repeat-like/Quinoprotein amine dehydrogenase"/>
    <property type="match status" value="2"/>
</dbReference>
<evidence type="ECO:0000256" key="3">
    <source>
        <dbReference type="PROSITE-ProRule" id="PRU00221"/>
    </source>
</evidence>
<feature type="repeat" description="WD" evidence="3">
    <location>
        <begin position="78"/>
        <end position="119"/>
    </location>
</feature>
<accession>A0A8H3B181</accession>
<evidence type="ECO:0008006" key="6">
    <source>
        <dbReference type="Google" id="ProtNLM"/>
    </source>
</evidence>
<keyword evidence="2" id="KW-0677">Repeat</keyword>
<proteinExistence type="predicted"/>
<dbReference type="Pfam" id="PF00400">
    <property type="entry name" value="WD40"/>
    <property type="match status" value="3"/>
</dbReference>
<dbReference type="InterPro" id="IPR015943">
    <property type="entry name" value="WD40/YVTN_repeat-like_dom_sf"/>
</dbReference>
<dbReference type="InterPro" id="IPR036322">
    <property type="entry name" value="WD40_repeat_dom_sf"/>
</dbReference>
<dbReference type="InterPro" id="IPR001680">
    <property type="entry name" value="WD40_rpt"/>
</dbReference>